<keyword evidence="3" id="KW-0067">ATP-binding</keyword>
<dbReference type="GO" id="GO:0140662">
    <property type="term" value="F:ATP-dependent protein folding chaperone"/>
    <property type="evidence" value="ECO:0007669"/>
    <property type="project" value="InterPro"/>
</dbReference>
<comment type="similarity">
    <text evidence="1">Belongs to the heat shock protein 70 family.</text>
</comment>
<dbReference type="Pfam" id="PF00012">
    <property type="entry name" value="HSP70"/>
    <property type="match status" value="2"/>
</dbReference>
<keyword evidence="2" id="KW-0547">Nucleotide-binding</keyword>
<evidence type="ECO:0000313" key="9">
    <source>
        <dbReference type="Proteomes" id="UP001431572"/>
    </source>
</evidence>
<dbReference type="Proteomes" id="UP000521676">
    <property type="component" value="Unassembled WGS sequence"/>
</dbReference>
<evidence type="ECO:0000256" key="1">
    <source>
        <dbReference type="ARBA" id="ARBA00007381"/>
    </source>
</evidence>
<evidence type="ECO:0000313" key="6">
    <source>
        <dbReference type="EMBL" id="NWJ45451.1"/>
    </source>
</evidence>
<evidence type="ECO:0000256" key="4">
    <source>
        <dbReference type="ARBA" id="ARBA00023016"/>
    </source>
</evidence>
<keyword evidence="5" id="KW-0143">Chaperone</keyword>
<dbReference type="EMBL" id="CP128399">
    <property type="protein sequence ID" value="WJW67324.1"/>
    <property type="molecule type" value="Genomic_DNA"/>
</dbReference>
<evidence type="ECO:0000256" key="5">
    <source>
        <dbReference type="ARBA" id="ARBA00023186"/>
    </source>
</evidence>
<keyword evidence="4" id="KW-0346">Stress response</keyword>
<proteinExistence type="inferred from homology"/>
<dbReference type="InterPro" id="IPR018181">
    <property type="entry name" value="Heat_shock_70_CS"/>
</dbReference>
<dbReference type="GO" id="GO:0005524">
    <property type="term" value="F:ATP binding"/>
    <property type="evidence" value="ECO:0007669"/>
    <property type="project" value="UniProtKB-KW"/>
</dbReference>
<dbReference type="PANTHER" id="PTHR19375">
    <property type="entry name" value="HEAT SHOCK PROTEIN 70KDA"/>
    <property type="match status" value="1"/>
</dbReference>
<keyword evidence="9" id="KW-1185">Reference proteome</keyword>
<evidence type="ECO:0000313" key="8">
    <source>
        <dbReference type="Proteomes" id="UP000521676"/>
    </source>
</evidence>
<dbReference type="Proteomes" id="UP001431572">
    <property type="component" value="Chromosome 1"/>
</dbReference>
<reference evidence="7" key="2">
    <citation type="journal article" date="2024" name="Nature">
        <title>Anoxygenic phototroph of the Chloroflexota uses a type I reaction centre.</title>
        <authorList>
            <person name="Tsuji J.M."/>
            <person name="Shaw N.A."/>
            <person name="Nagashima S."/>
            <person name="Venkiteswaran J.J."/>
            <person name="Schiff S.L."/>
            <person name="Watanabe T."/>
            <person name="Fukui M."/>
            <person name="Hanada S."/>
            <person name="Tank M."/>
            <person name="Neufeld J.D."/>
        </authorList>
    </citation>
    <scope>NUCLEOTIDE SEQUENCE</scope>
    <source>
        <strain evidence="7">L227-S17</strain>
    </source>
</reference>
<gene>
    <name evidence="6" type="ORF">HXX08_06180</name>
    <name evidence="7" type="ORF">OZ401_000584</name>
</gene>
<evidence type="ECO:0000256" key="2">
    <source>
        <dbReference type="ARBA" id="ARBA00022741"/>
    </source>
</evidence>
<accession>A0A8T7M1E7</accession>
<organism evidence="6 8">
    <name type="scientific">Candidatus Chlorohelix allophototropha</name>
    <dbReference type="NCBI Taxonomy" id="3003348"/>
    <lineage>
        <taxon>Bacteria</taxon>
        <taxon>Bacillati</taxon>
        <taxon>Chloroflexota</taxon>
        <taxon>Chloroflexia</taxon>
        <taxon>Candidatus Chloroheliales</taxon>
        <taxon>Candidatus Chloroheliaceae</taxon>
        <taxon>Candidatus Chlorohelix</taxon>
    </lineage>
</organism>
<evidence type="ECO:0000313" key="7">
    <source>
        <dbReference type="EMBL" id="WJW67324.1"/>
    </source>
</evidence>
<name>A0A8T7M1E7_9CHLR</name>
<dbReference type="Gene3D" id="3.90.640.10">
    <property type="entry name" value="Actin, Chain A, domain 4"/>
    <property type="match status" value="1"/>
</dbReference>
<dbReference type="InterPro" id="IPR043129">
    <property type="entry name" value="ATPase_NBD"/>
</dbReference>
<dbReference type="EMBL" id="JACATZ010000001">
    <property type="protein sequence ID" value="NWJ45451.1"/>
    <property type="molecule type" value="Genomic_DNA"/>
</dbReference>
<dbReference type="Gene3D" id="3.30.420.40">
    <property type="match status" value="2"/>
</dbReference>
<protein>
    <submittedName>
        <fullName evidence="6">Hsp70 family protein</fullName>
    </submittedName>
</protein>
<dbReference type="RefSeq" id="WP_341469220.1">
    <property type="nucleotide sequence ID" value="NZ_CP128399.1"/>
</dbReference>
<dbReference type="PROSITE" id="PS00329">
    <property type="entry name" value="HSP70_2"/>
    <property type="match status" value="1"/>
</dbReference>
<dbReference type="AlphaFoldDB" id="A0A8T7M1E7"/>
<evidence type="ECO:0000256" key="3">
    <source>
        <dbReference type="ARBA" id="ARBA00022840"/>
    </source>
</evidence>
<sequence length="458" mass="51713">MLYGLDFGTSNSTISLFSEAEKRIITIPVEQGHERADIINTLIYIGRDGRQLIGREASDAYFKDNVGREVVKSKVNTGETFKSYVSVMGEVTESIVIEVDTGVPGRFFQSIKSFLGDEFYSGTEIWGKFMGIEELVALFLGELKKRADSYNGQAVDGVVLGRPVYFSPDGTGDEIAQERLREGAKLAGFKEIHFQYEPVAAALHYEKDMAQQEEFVLVFDFGGGTLDTSVIRVNPARINEGNRRDDILATSGRVIGGNTLDEEIMEQRLFKYFGENALWSEQRLRLPSYIFGMLRHWYTIPNLQVNRVYSFLEDISRMSDGRKQIKALDCLIRKNYGFALYQEIERAKVLLSSEWETRITFIEEAIAIDEYLSRINFETIITGYLKKIEQCIDETLTQAGIKPEQIQAVLRTGGSSNIPAVQKLLERKFGRRTLRFQDAFASVASGLGIAAARGTWFD</sequence>
<dbReference type="InterPro" id="IPR013126">
    <property type="entry name" value="Hsp_70_fam"/>
</dbReference>
<dbReference type="SUPFAM" id="SSF53067">
    <property type="entry name" value="Actin-like ATPase domain"/>
    <property type="match status" value="2"/>
</dbReference>
<reference evidence="6 8" key="1">
    <citation type="submission" date="2020-06" db="EMBL/GenBank/DDBJ databases">
        <title>Anoxygenic phototrophic Chloroflexota member uses a Type I reaction center.</title>
        <authorList>
            <person name="Tsuji J.M."/>
            <person name="Shaw N.A."/>
            <person name="Nagashima S."/>
            <person name="Venkiteswaran J."/>
            <person name="Schiff S.L."/>
            <person name="Hanada S."/>
            <person name="Tank M."/>
            <person name="Neufeld J.D."/>
        </authorList>
    </citation>
    <scope>NUCLEOTIDE SEQUENCE [LARGE SCALE GENOMIC DNA]</scope>
    <source>
        <strain evidence="6">L227-S17</strain>
    </source>
</reference>